<dbReference type="SMART" id="SM00343">
    <property type="entry name" value="ZnF_C2HC"/>
    <property type="match status" value="1"/>
</dbReference>
<organism evidence="5 6">
    <name type="scientific">Actinidia rufa</name>
    <dbReference type="NCBI Taxonomy" id="165716"/>
    <lineage>
        <taxon>Eukaryota</taxon>
        <taxon>Viridiplantae</taxon>
        <taxon>Streptophyta</taxon>
        <taxon>Embryophyta</taxon>
        <taxon>Tracheophyta</taxon>
        <taxon>Spermatophyta</taxon>
        <taxon>Magnoliopsida</taxon>
        <taxon>eudicotyledons</taxon>
        <taxon>Gunneridae</taxon>
        <taxon>Pentapetalae</taxon>
        <taxon>asterids</taxon>
        <taxon>Ericales</taxon>
        <taxon>Actinidiaceae</taxon>
        <taxon>Actinidia</taxon>
    </lineage>
</organism>
<evidence type="ECO:0000313" key="6">
    <source>
        <dbReference type="Proteomes" id="UP000585474"/>
    </source>
</evidence>
<feature type="coiled-coil region" evidence="2">
    <location>
        <begin position="158"/>
        <end position="234"/>
    </location>
</feature>
<feature type="compositionally biased region" description="Polar residues" evidence="3">
    <location>
        <begin position="271"/>
        <end position="280"/>
    </location>
</feature>
<dbReference type="AlphaFoldDB" id="A0A7J0DDJ9"/>
<dbReference type="EMBL" id="BJWL01000174">
    <property type="protein sequence ID" value="GFS32987.1"/>
    <property type="molecule type" value="Genomic_DNA"/>
</dbReference>
<evidence type="ECO:0000256" key="1">
    <source>
        <dbReference type="PROSITE-ProRule" id="PRU00047"/>
    </source>
</evidence>
<comment type="caution">
    <text evidence="5">The sequence shown here is derived from an EMBL/GenBank/DDBJ whole genome shotgun (WGS) entry which is preliminary data.</text>
</comment>
<dbReference type="OrthoDB" id="1559178at2759"/>
<feature type="region of interest" description="Disordered" evidence="3">
    <location>
        <begin position="271"/>
        <end position="290"/>
    </location>
</feature>
<dbReference type="GO" id="GO:0008270">
    <property type="term" value="F:zinc ion binding"/>
    <property type="evidence" value="ECO:0007669"/>
    <property type="project" value="UniProtKB-KW"/>
</dbReference>
<accession>A0A7J0DDJ9</accession>
<dbReference type="GO" id="GO:0003676">
    <property type="term" value="F:nucleic acid binding"/>
    <property type="evidence" value="ECO:0007669"/>
    <property type="project" value="InterPro"/>
</dbReference>
<dbReference type="Pfam" id="PF20167">
    <property type="entry name" value="Transposase_32"/>
    <property type="match status" value="1"/>
</dbReference>
<evidence type="ECO:0000256" key="3">
    <source>
        <dbReference type="SAM" id="MobiDB-lite"/>
    </source>
</evidence>
<feature type="region of interest" description="Disordered" evidence="3">
    <location>
        <begin position="582"/>
        <end position="620"/>
    </location>
</feature>
<protein>
    <recommendedName>
        <fullName evidence="4">CCHC-type domain-containing protein</fullName>
    </recommendedName>
</protein>
<keyword evidence="6" id="KW-1185">Reference proteome</keyword>
<keyword evidence="2" id="KW-0175">Coiled coil</keyword>
<dbReference type="PROSITE" id="PS50158">
    <property type="entry name" value="ZF_CCHC"/>
    <property type="match status" value="1"/>
</dbReference>
<feature type="region of interest" description="Disordered" evidence="3">
    <location>
        <begin position="15"/>
        <end position="44"/>
    </location>
</feature>
<dbReference type="InterPro" id="IPR036875">
    <property type="entry name" value="Znf_CCHC_sf"/>
</dbReference>
<proteinExistence type="predicted"/>
<sequence>MTFFAKKFKRFFNKQQGQPSSVGNSSGKSIDKVKFVRKPTDKSSQKQCFECHGFGHIAADCSNKKKTKGSKVLTVTWSDSENEEESDDDDEIENFTAFMAINDGKIGRSSKELDNDKSDELDEKIGSQEAEYDEEENGDLQQAYNQLYKESYKLIEVKMKLSKKLKEALEEVDSLRLVNEDAKVEINQLKSYQMTLLDKVRFLEKDASDKEELKKILEEKILKLEADLVKSNLTFKNYEASASSFEKVWMNQKHMGDTHDIGYVDKAIVSKQPQRNSGDSEQAEERNKTKDVMMPHMDNTADDIGNKLEPSARVKLNHPLGQVIGDVSAPMKTRRQFPFLQCYFSKLAGVGGVLLDEFLDTVMFTYFHHMGWERMAVPEGFACPELVREFYANIHGTDKEAGTLKTYVRGSFLDFSISTICVTLLIPPLHPDRVGFPYPSSVTPPSKDSLAQLLLASEGNWPSGYLLKQKDLKDVFRVLNHVICNLFQCTSHVSEVDEVRARFMHAIATNLPIDLGRLMFNLILASSLENTACGFLPFGLLITSFLEAHQIVPTSHDTRLPPGKSITRRTLLLSNAHLGVAAPPPRLRPHTVEFVPSDDEITPPHGGSSPLTDPPAASSAVPASELTAAISSLVAHMDMIHKDLIEHIGLVHERVDRIAERQELDIKAVRDTLSALSQRHTEFITDVNEFLQSFRRRYSRDSRWIVAGATGLARLSRERLELTQGEAESLQFVNQNSRDCRWIVAGATDVAGSSRERDAQICSDGICDFRVSSHYKKAKDVSNQDI</sequence>
<dbReference type="InterPro" id="IPR001878">
    <property type="entry name" value="Znf_CCHC"/>
</dbReference>
<evidence type="ECO:0000259" key="4">
    <source>
        <dbReference type="PROSITE" id="PS50158"/>
    </source>
</evidence>
<dbReference type="SUPFAM" id="SSF57756">
    <property type="entry name" value="Retrovirus zinc finger-like domains"/>
    <property type="match status" value="1"/>
</dbReference>
<evidence type="ECO:0000313" key="5">
    <source>
        <dbReference type="EMBL" id="GFS32987.1"/>
    </source>
</evidence>
<dbReference type="Proteomes" id="UP000585474">
    <property type="component" value="Unassembled WGS sequence"/>
</dbReference>
<name>A0A7J0DDJ9_9ERIC</name>
<gene>
    <name evidence="5" type="ORF">Acr_00g0025740</name>
</gene>
<keyword evidence="1" id="KW-0863">Zinc-finger</keyword>
<feature type="compositionally biased region" description="Polar residues" evidence="3">
    <location>
        <begin position="15"/>
        <end position="28"/>
    </location>
</feature>
<keyword evidence="1" id="KW-0862">Zinc</keyword>
<keyword evidence="1" id="KW-0479">Metal-binding</keyword>
<feature type="domain" description="CCHC-type" evidence="4">
    <location>
        <begin position="48"/>
        <end position="63"/>
    </location>
</feature>
<reference evidence="6" key="1">
    <citation type="submission" date="2019-07" db="EMBL/GenBank/DDBJ databases">
        <title>De Novo Assembly of kiwifruit Actinidia rufa.</title>
        <authorList>
            <person name="Sugita-Konishi S."/>
            <person name="Sato K."/>
            <person name="Mori E."/>
            <person name="Abe Y."/>
            <person name="Kisaki G."/>
            <person name="Hamano K."/>
            <person name="Suezawa K."/>
            <person name="Otani M."/>
            <person name="Fukuda T."/>
            <person name="Manabe T."/>
            <person name="Gomi K."/>
            <person name="Tabuchi M."/>
            <person name="Akimitsu K."/>
            <person name="Kataoka I."/>
        </authorList>
    </citation>
    <scope>NUCLEOTIDE SEQUENCE [LARGE SCALE GENOMIC DNA]</scope>
    <source>
        <strain evidence="6">cv. Fuchu</strain>
    </source>
</reference>
<evidence type="ECO:0000256" key="2">
    <source>
        <dbReference type="SAM" id="Coils"/>
    </source>
</evidence>
<dbReference type="Gene3D" id="4.10.60.10">
    <property type="entry name" value="Zinc finger, CCHC-type"/>
    <property type="match status" value="1"/>
</dbReference>
<feature type="compositionally biased region" description="Basic and acidic residues" evidence="3">
    <location>
        <begin position="29"/>
        <end position="44"/>
    </location>
</feature>
<dbReference type="InterPro" id="IPR046796">
    <property type="entry name" value="Transposase_32_dom"/>
</dbReference>